<evidence type="ECO:0000313" key="4">
    <source>
        <dbReference type="Proteomes" id="UP001176961"/>
    </source>
</evidence>
<dbReference type="EMBL" id="CATQJL010000223">
    <property type="protein sequence ID" value="CAJ0598847.1"/>
    <property type="molecule type" value="Genomic_DNA"/>
</dbReference>
<evidence type="ECO:0000313" key="3">
    <source>
        <dbReference type="EMBL" id="CAJ0598847.1"/>
    </source>
</evidence>
<accession>A0AA36GV14</accession>
<feature type="region of interest" description="Disordered" evidence="1">
    <location>
        <begin position="59"/>
        <end position="82"/>
    </location>
</feature>
<sequence length="82" mass="8828">MICLSSSVEFFVILLCGCCQGFLLAETQVEENLFLVKMHVWLTIKPKMCVLPMLLQDAPSASTPSNSQSSTGVDGTTGNDSN</sequence>
<protein>
    <recommendedName>
        <fullName evidence="5">Secreted protein</fullName>
    </recommendedName>
</protein>
<feature type="compositionally biased region" description="Polar residues" evidence="1">
    <location>
        <begin position="72"/>
        <end position="82"/>
    </location>
</feature>
<feature type="compositionally biased region" description="Low complexity" evidence="1">
    <location>
        <begin position="59"/>
        <end position="71"/>
    </location>
</feature>
<reference evidence="3" key="1">
    <citation type="submission" date="2023-07" db="EMBL/GenBank/DDBJ databases">
        <authorList>
            <consortium name="CYATHOMIX"/>
        </authorList>
    </citation>
    <scope>NUCLEOTIDE SEQUENCE</scope>
    <source>
        <strain evidence="3">N/A</strain>
    </source>
</reference>
<dbReference type="Proteomes" id="UP001176961">
    <property type="component" value="Unassembled WGS sequence"/>
</dbReference>
<keyword evidence="4" id="KW-1185">Reference proteome</keyword>
<name>A0AA36GV14_CYLNA</name>
<feature type="signal peptide" evidence="2">
    <location>
        <begin position="1"/>
        <end position="21"/>
    </location>
</feature>
<keyword evidence="2" id="KW-0732">Signal</keyword>
<gene>
    <name evidence="3" type="ORF">CYNAS_LOCUS10830</name>
</gene>
<dbReference type="AlphaFoldDB" id="A0AA36GV14"/>
<comment type="caution">
    <text evidence="3">The sequence shown here is derived from an EMBL/GenBank/DDBJ whole genome shotgun (WGS) entry which is preliminary data.</text>
</comment>
<feature type="chain" id="PRO_5041471175" description="Secreted protein" evidence="2">
    <location>
        <begin position="22"/>
        <end position="82"/>
    </location>
</feature>
<organism evidence="3 4">
    <name type="scientific">Cylicocyclus nassatus</name>
    <name type="common">Nematode worm</name>
    <dbReference type="NCBI Taxonomy" id="53992"/>
    <lineage>
        <taxon>Eukaryota</taxon>
        <taxon>Metazoa</taxon>
        <taxon>Ecdysozoa</taxon>
        <taxon>Nematoda</taxon>
        <taxon>Chromadorea</taxon>
        <taxon>Rhabditida</taxon>
        <taxon>Rhabditina</taxon>
        <taxon>Rhabditomorpha</taxon>
        <taxon>Strongyloidea</taxon>
        <taxon>Strongylidae</taxon>
        <taxon>Cylicocyclus</taxon>
    </lineage>
</organism>
<proteinExistence type="predicted"/>
<evidence type="ECO:0008006" key="5">
    <source>
        <dbReference type="Google" id="ProtNLM"/>
    </source>
</evidence>
<evidence type="ECO:0000256" key="1">
    <source>
        <dbReference type="SAM" id="MobiDB-lite"/>
    </source>
</evidence>
<evidence type="ECO:0000256" key="2">
    <source>
        <dbReference type="SAM" id="SignalP"/>
    </source>
</evidence>